<protein>
    <submittedName>
        <fullName evidence="1">Uncharacterized protein</fullName>
    </submittedName>
</protein>
<name>A0ABV7FJJ1_9ALTE</name>
<sequence>MQELKIYDNVIAYSSKFDTVITLLVDEHTNVAVADRPIFGCKVTIDDKLYEHVGGMLAAGYVLGWVDYISVNKFACLTEQNHYLEAGQFFLIEGNALKLAHPSMLINIYSDMTTDKKILKLRVHLP</sequence>
<reference evidence="2" key="1">
    <citation type="journal article" date="2019" name="Int. J. Syst. Evol. Microbiol.">
        <title>The Global Catalogue of Microorganisms (GCM) 10K type strain sequencing project: providing services to taxonomists for standard genome sequencing and annotation.</title>
        <authorList>
            <consortium name="The Broad Institute Genomics Platform"/>
            <consortium name="The Broad Institute Genome Sequencing Center for Infectious Disease"/>
            <person name="Wu L."/>
            <person name="Ma J."/>
        </authorList>
    </citation>
    <scope>NUCLEOTIDE SEQUENCE [LARGE SCALE GENOMIC DNA]</scope>
    <source>
        <strain evidence="2">KCTC 52473</strain>
    </source>
</reference>
<comment type="caution">
    <text evidence="1">The sequence shown here is derived from an EMBL/GenBank/DDBJ whole genome shotgun (WGS) entry which is preliminary data.</text>
</comment>
<organism evidence="1 2">
    <name type="scientific">Agaribacter flavus</name>
    <dbReference type="NCBI Taxonomy" id="1902781"/>
    <lineage>
        <taxon>Bacteria</taxon>
        <taxon>Pseudomonadati</taxon>
        <taxon>Pseudomonadota</taxon>
        <taxon>Gammaproteobacteria</taxon>
        <taxon>Alteromonadales</taxon>
        <taxon>Alteromonadaceae</taxon>
        <taxon>Agaribacter</taxon>
    </lineage>
</organism>
<dbReference type="Proteomes" id="UP001595478">
    <property type="component" value="Unassembled WGS sequence"/>
</dbReference>
<dbReference type="EMBL" id="JBHRSW010000005">
    <property type="protein sequence ID" value="MFC3120453.1"/>
    <property type="molecule type" value="Genomic_DNA"/>
</dbReference>
<keyword evidence="2" id="KW-1185">Reference proteome</keyword>
<dbReference type="RefSeq" id="WP_376918596.1">
    <property type="nucleotide sequence ID" value="NZ_JBHRSW010000005.1"/>
</dbReference>
<accession>A0ABV7FJJ1</accession>
<evidence type="ECO:0000313" key="1">
    <source>
        <dbReference type="EMBL" id="MFC3120453.1"/>
    </source>
</evidence>
<proteinExistence type="predicted"/>
<evidence type="ECO:0000313" key="2">
    <source>
        <dbReference type="Proteomes" id="UP001595478"/>
    </source>
</evidence>
<gene>
    <name evidence="1" type="ORF">ACFOHL_02360</name>
</gene>